<keyword evidence="1" id="KW-1133">Transmembrane helix</keyword>
<keyword evidence="1" id="KW-0812">Transmembrane</keyword>
<evidence type="ECO:0000313" key="3">
    <source>
        <dbReference type="Proteomes" id="UP000287470"/>
    </source>
</evidence>
<dbReference type="RefSeq" id="WP_206430931.1">
    <property type="nucleotide sequence ID" value="NZ_QXGK01000007.1"/>
</dbReference>
<evidence type="ECO:0000313" key="2">
    <source>
        <dbReference type="EMBL" id="RSX57005.1"/>
    </source>
</evidence>
<dbReference type="Proteomes" id="UP000287470">
    <property type="component" value="Unassembled WGS sequence"/>
</dbReference>
<reference evidence="2 3" key="1">
    <citation type="submission" date="2018-09" db="EMBL/GenBank/DDBJ databases">
        <title>Characterization of the phylogenetic diversity of five novel species belonging to the genus Bifidobacterium.</title>
        <authorList>
            <person name="Lugli G.A."/>
            <person name="Duranti S."/>
            <person name="Milani C."/>
        </authorList>
    </citation>
    <scope>NUCLEOTIDE SEQUENCE [LARGE SCALE GENOMIC DNA]</scope>
    <source>
        <strain evidence="2 3">2033B</strain>
    </source>
</reference>
<sequence>MITSDTVAGGAAHVADLPSIDLSTLDLSDLDLSFIDRIALWYAGLPEGLRTLLTVAVGAAVAYAAFRIVYRLIKGMIKAAIAAVLAFLLTTVPGNLILAQAFDRVEERIGTQLNVSGVVGGGTNPLRSWTRFLR</sequence>
<proteinExistence type="predicted"/>
<keyword evidence="3" id="KW-1185">Reference proteome</keyword>
<organism evidence="2 3">
    <name type="scientific">Bifidobacterium samirii</name>
    <dbReference type="NCBI Taxonomy" id="2306974"/>
    <lineage>
        <taxon>Bacteria</taxon>
        <taxon>Bacillati</taxon>
        <taxon>Actinomycetota</taxon>
        <taxon>Actinomycetes</taxon>
        <taxon>Bifidobacteriales</taxon>
        <taxon>Bifidobacteriaceae</taxon>
        <taxon>Bifidobacterium</taxon>
    </lineage>
</organism>
<feature type="transmembrane region" description="Helical" evidence="1">
    <location>
        <begin position="77"/>
        <end position="98"/>
    </location>
</feature>
<dbReference type="EMBL" id="QXGK01000007">
    <property type="protein sequence ID" value="RSX57005.1"/>
    <property type="molecule type" value="Genomic_DNA"/>
</dbReference>
<protein>
    <submittedName>
        <fullName evidence="2">Uncharacterized protein</fullName>
    </submittedName>
</protein>
<accession>A0A430FUU6</accession>
<name>A0A430FUU6_9BIFI</name>
<dbReference type="AlphaFoldDB" id="A0A430FUU6"/>
<gene>
    <name evidence="2" type="ORF">D2E24_0950</name>
</gene>
<evidence type="ECO:0000256" key="1">
    <source>
        <dbReference type="SAM" id="Phobius"/>
    </source>
</evidence>
<feature type="transmembrane region" description="Helical" evidence="1">
    <location>
        <begin position="51"/>
        <end position="70"/>
    </location>
</feature>
<comment type="caution">
    <text evidence="2">The sequence shown here is derived from an EMBL/GenBank/DDBJ whole genome shotgun (WGS) entry which is preliminary data.</text>
</comment>
<keyword evidence="1" id="KW-0472">Membrane</keyword>